<sequence length="69" mass="7462">MQKISLNITGMHCNGCVKNLTSILQTHNGVKDVTITLSSGLAEIIFNENEINISQLIEAIEDAGFEASE</sequence>
<proteinExistence type="predicted"/>
<dbReference type="InterPro" id="IPR036163">
    <property type="entry name" value="HMA_dom_sf"/>
</dbReference>
<dbReference type="Gene3D" id="3.30.70.100">
    <property type="match status" value="1"/>
</dbReference>
<name>A0ABX3KY27_9PAST</name>
<reference evidence="3 4" key="1">
    <citation type="submission" date="2016-10" db="EMBL/GenBank/DDBJ databases">
        <title>Rodentibacter gen. nov. and new species.</title>
        <authorList>
            <person name="Christensen H."/>
        </authorList>
    </citation>
    <scope>NUCLEOTIDE SEQUENCE [LARGE SCALE GENOMIC DNA]</scope>
    <source>
        <strain evidence="3 4">1998236014</strain>
    </source>
</reference>
<evidence type="ECO:0000259" key="2">
    <source>
        <dbReference type="PROSITE" id="PS50846"/>
    </source>
</evidence>
<dbReference type="Pfam" id="PF00403">
    <property type="entry name" value="HMA"/>
    <property type="match status" value="1"/>
</dbReference>
<evidence type="ECO:0000313" key="3">
    <source>
        <dbReference type="EMBL" id="OOF70373.1"/>
    </source>
</evidence>
<dbReference type="RefSeq" id="WP_077462891.1">
    <property type="nucleotide sequence ID" value="NZ_MLAA01000012.1"/>
</dbReference>
<keyword evidence="1" id="KW-0479">Metal-binding</keyword>
<keyword evidence="4" id="KW-1185">Reference proteome</keyword>
<comment type="caution">
    <text evidence="3">The sequence shown here is derived from an EMBL/GenBank/DDBJ whole genome shotgun (WGS) entry which is preliminary data.</text>
</comment>
<evidence type="ECO:0000256" key="1">
    <source>
        <dbReference type="ARBA" id="ARBA00022723"/>
    </source>
</evidence>
<evidence type="ECO:0000313" key="4">
    <source>
        <dbReference type="Proteomes" id="UP000188820"/>
    </source>
</evidence>
<dbReference type="PROSITE" id="PS50846">
    <property type="entry name" value="HMA_2"/>
    <property type="match status" value="1"/>
</dbReference>
<dbReference type="Proteomes" id="UP000188820">
    <property type="component" value="Unassembled WGS sequence"/>
</dbReference>
<protein>
    <recommendedName>
        <fullName evidence="2">HMA domain-containing protein</fullName>
    </recommendedName>
</protein>
<feature type="domain" description="HMA" evidence="2">
    <location>
        <begin position="2"/>
        <end position="68"/>
    </location>
</feature>
<gene>
    <name evidence="3" type="ORF">BKG89_03940</name>
</gene>
<dbReference type="EMBL" id="MLAA01000012">
    <property type="protein sequence ID" value="OOF70373.1"/>
    <property type="molecule type" value="Genomic_DNA"/>
</dbReference>
<dbReference type="PANTHER" id="PTHR46594">
    <property type="entry name" value="P-TYPE CATION-TRANSPORTING ATPASE"/>
    <property type="match status" value="1"/>
</dbReference>
<dbReference type="InterPro" id="IPR006121">
    <property type="entry name" value="HMA_dom"/>
</dbReference>
<accession>A0ABX3KY27</accession>
<dbReference type="InterPro" id="IPR017969">
    <property type="entry name" value="Heavy-metal-associated_CS"/>
</dbReference>
<dbReference type="PRINTS" id="PR00942">
    <property type="entry name" value="CUATPASEI"/>
</dbReference>
<dbReference type="PROSITE" id="PS01047">
    <property type="entry name" value="HMA_1"/>
    <property type="match status" value="1"/>
</dbReference>
<organism evidence="3 4">
    <name type="scientific">Rodentibacter caecimuris</name>
    <dbReference type="NCBI Taxonomy" id="1796644"/>
    <lineage>
        <taxon>Bacteria</taxon>
        <taxon>Pseudomonadati</taxon>
        <taxon>Pseudomonadota</taxon>
        <taxon>Gammaproteobacteria</taxon>
        <taxon>Pasteurellales</taxon>
        <taxon>Pasteurellaceae</taxon>
        <taxon>Rodentibacter</taxon>
    </lineage>
</organism>
<dbReference type="PANTHER" id="PTHR46594:SF4">
    <property type="entry name" value="P-TYPE CATION-TRANSPORTING ATPASE"/>
    <property type="match status" value="1"/>
</dbReference>
<dbReference type="SUPFAM" id="SSF55008">
    <property type="entry name" value="HMA, heavy metal-associated domain"/>
    <property type="match status" value="1"/>
</dbReference>
<dbReference type="CDD" id="cd00371">
    <property type="entry name" value="HMA"/>
    <property type="match status" value="1"/>
</dbReference>